<protein>
    <recommendedName>
        <fullName evidence="5">BZIP domain-containing protein</fullName>
    </recommendedName>
</protein>
<dbReference type="RefSeq" id="XP_016644739.1">
    <property type="nucleotide sequence ID" value="XM_016785363.1"/>
</dbReference>
<sequence>MDANPSNTLGELETRSSRQRVTRQHTLERVRNNQRRHRARRRDYIAELEKKLGEAERHATLLQQRVQALEAELSQYRDRSTQFTSAISQFSWTDSGENCPQSLMTTARNRHLDDTQQQPEVFILSEPDGATPPDLLQTTIPLHLTDESNAQEFRWDTSILWPENIANEPTMPCAEAYLLITQQNYRGFSEEGIAALIQHGFRKSSLPGEGCHVRTDVLFSLLVLISEA</sequence>
<dbReference type="PANTHER" id="PTHR42070:SF1">
    <property type="entry name" value="FILAMENT ASSOCIATED PROTEIN, PUTATIVE (AFU_ORTHOLOGUE AFUA_8G06630)-RELATED"/>
    <property type="match status" value="1"/>
</dbReference>
<dbReference type="KEGG" id="sapo:SAPIO_CDS2308"/>
<dbReference type="OMA" id="WLGPGFR"/>
<proteinExistence type="predicted"/>
<organism evidence="3 4">
    <name type="scientific">Pseudallescheria apiosperma</name>
    <name type="common">Scedosporium apiospermum</name>
    <dbReference type="NCBI Taxonomy" id="563466"/>
    <lineage>
        <taxon>Eukaryota</taxon>
        <taxon>Fungi</taxon>
        <taxon>Dikarya</taxon>
        <taxon>Ascomycota</taxon>
        <taxon>Pezizomycotina</taxon>
        <taxon>Sordariomycetes</taxon>
        <taxon>Hypocreomycetidae</taxon>
        <taxon>Microascales</taxon>
        <taxon>Microascaceae</taxon>
        <taxon>Scedosporium</taxon>
    </lineage>
</organism>
<dbReference type="GeneID" id="27721380"/>
<evidence type="ECO:0000313" key="4">
    <source>
        <dbReference type="Proteomes" id="UP000028545"/>
    </source>
</evidence>
<dbReference type="AlphaFoldDB" id="A0A084GC78"/>
<dbReference type="EMBL" id="JOWA01000086">
    <property type="protein sequence ID" value="KEZ44940.1"/>
    <property type="molecule type" value="Genomic_DNA"/>
</dbReference>
<gene>
    <name evidence="3" type="ORF">SAPIO_CDS2308</name>
</gene>
<keyword evidence="4" id="KW-1185">Reference proteome</keyword>
<reference evidence="3 4" key="1">
    <citation type="journal article" date="2014" name="Genome Announc.">
        <title>Draft genome sequence of the pathogenic fungus Scedosporium apiospermum.</title>
        <authorList>
            <person name="Vandeputte P."/>
            <person name="Ghamrawi S."/>
            <person name="Rechenmann M."/>
            <person name="Iltis A."/>
            <person name="Giraud S."/>
            <person name="Fleury M."/>
            <person name="Thornton C."/>
            <person name="Delhaes L."/>
            <person name="Meyer W."/>
            <person name="Papon N."/>
            <person name="Bouchara J.P."/>
        </authorList>
    </citation>
    <scope>NUCLEOTIDE SEQUENCE [LARGE SCALE GENOMIC DNA]</scope>
    <source>
        <strain evidence="3 4">IHEM 14462</strain>
    </source>
</reference>
<dbReference type="OrthoDB" id="4505928at2759"/>
<name>A0A084GC78_PSEDA</name>
<evidence type="ECO:0000313" key="3">
    <source>
        <dbReference type="EMBL" id="KEZ44940.1"/>
    </source>
</evidence>
<dbReference type="VEuPathDB" id="FungiDB:SAPIO_CDS2308"/>
<keyword evidence="1" id="KW-0175">Coiled coil</keyword>
<dbReference type="Proteomes" id="UP000028545">
    <property type="component" value="Unassembled WGS sequence"/>
</dbReference>
<feature type="region of interest" description="Disordered" evidence="2">
    <location>
        <begin position="1"/>
        <end position="23"/>
    </location>
</feature>
<evidence type="ECO:0000256" key="2">
    <source>
        <dbReference type="SAM" id="MobiDB-lite"/>
    </source>
</evidence>
<evidence type="ECO:0008006" key="5">
    <source>
        <dbReference type="Google" id="ProtNLM"/>
    </source>
</evidence>
<accession>A0A084GC78</accession>
<feature type="coiled-coil region" evidence="1">
    <location>
        <begin position="45"/>
        <end position="79"/>
    </location>
</feature>
<evidence type="ECO:0000256" key="1">
    <source>
        <dbReference type="SAM" id="Coils"/>
    </source>
</evidence>
<dbReference type="HOGENOM" id="CLU_066266_1_0_1"/>
<dbReference type="PANTHER" id="PTHR42070">
    <property type="entry name" value="FILAMENT ASSOCIATED PROTEIN, PUTATIVE (AFU_ORTHOLOGUE AFUA_8G06630)-RELATED"/>
    <property type="match status" value="1"/>
</dbReference>
<comment type="caution">
    <text evidence="3">The sequence shown here is derived from an EMBL/GenBank/DDBJ whole genome shotgun (WGS) entry which is preliminary data.</text>
</comment>